<name>A0A0S7BDP4_9CHLR</name>
<evidence type="ECO:0000259" key="1">
    <source>
        <dbReference type="Pfam" id="PF09084"/>
    </source>
</evidence>
<dbReference type="AlphaFoldDB" id="A0A0S7BDP4"/>
<protein>
    <submittedName>
        <fullName evidence="2">ABC-type nitrate/sulfonate/bicarbonate transport system, periplasmic component</fullName>
    </submittedName>
</protein>
<reference evidence="2" key="1">
    <citation type="submission" date="2015-07" db="EMBL/GenBank/DDBJ databases">
        <title>Draft Genome Sequences of Anaerolinea thermolimosa IMO-1, Bellilinea caldifistulae GOMI-1, Leptolinea tardivitalis YMTK-2, Levilinea saccharolytica KIBI-1,Longilinea arvoryzae KOME-1, Previously Described as Members of the Anaerolineaceae (Chloroflexi).</title>
        <authorList>
            <person name="Sekiguchi Y."/>
            <person name="Ohashi A."/>
            <person name="Matsuura N."/>
            <person name="Tourlousse M.D."/>
        </authorList>
    </citation>
    <scope>NUCLEOTIDE SEQUENCE [LARGE SCALE GENOMIC DNA]</scope>
    <source>
        <strain evidence="2">KOME-1</strain>
    </source>
</reference>
<evidence type="ECO:0000313" key="3">
    <source>
        <dbReference type="Proteomes" id="UP000055060"/>
    </source>
</evidence>
<dbReference type="Pfam" id="PF09084">
    <property type="entry name" value="NMT1"/>
    <property type="match status" value="1"/>
</dbReference>
<sequence length="380" mass="41080">MISVAFFLFHSLWLFPPLSFSEDSVISVAFFPISFSEPSVISVATSYFKGPFMKKLIIPLVLLSLLAACAPQATTAPTAAAQLTPVSLPVGYIPNVQFAPLYVAIENGYFRDEGLDVSIDYSMENDNLALLGANKLQFAIVSGEQVLLARAQGLPVVYTAAWYQQYPVGIVAKQEQGIKTPADLKGKKIAVPVLSGASYIGLRALLSAGKLQESDVQLDVVGFTQAEMVATDHDQAGVIYLANEPIQLAAQGYSVNVLRVSDYLSLVGNGLATSEKVLKENPELVQKMVRAMLKGIQASIADPGAAFEISKKYVDNLAEGNPDVQRQVLAASIEEWKTDRPGYSDPQAWENMQSILLEMGLLKSPLDLSAAYTNQFVPEP</sequence>
<dbReference type="SUPFAM" id="SSF53850">
    <property type="entry name" value="Periplasmic binding protein-like II"/>
    <property type="match status" value="1"/>
</dbReference>
<organism evidence="2">
    <name type="scientific">Longilinea arvoryzae</name>
    <dbReference type="NCBI Taxonomy" id="360412"/>
    <lineage>
        <taxon>Bacteria</taxon>
        <taxon>Bacillati</taxon>
        <taxon>Chloroflexota</taxon>
        <taxon>Anaerolineae</taxon>
        <taxon>Anaerolineales</taxon>
        <taxon>Anaerolineaceae</taxon>
        <taxon>Longilinea</taxon>
    </lineage>
</organism>
<proteinExistence type="predicted"/>
<dbReference type="InterPro" id="IPR027939">
    <property type="entry name" value="NMT1/THI5"/>
</dbReference>
<accession>A0A0S7BDP4</accession>
<dbReference type="Gene3D" id="3.40.190.10">
    <property type="entry name" value="Periplasmic binding protein-like II"/>
    <property type="match status" value="2"/>
</dbReference>
<dbReference type="PANTHER" id="PTHR31528:SF15">
    <property type="entry name" value="RIBOFLAVIN-BINDING PROTEIN RIBY"/>
    <property type="match status" value="1"/>
</dbReference>
<dbReference type="STRING" id="360412.LARV_00716"/>
<feature type="domain" description="SsuA/THI5-like" evidence="1">
    <location>
        <begin position="95"/>
        <end position="306"/>
    </location>
</feature>
<keyword evidence="3" id="KW-1185">Reference proteome</keyword>
<dbReference type="EMBL" id="DF967972">
    <property type="protein sequence ID" value="GAP12976.1"/>
    <property type="molecule type" value="Genomic_DNA"/>
</dbReference>
<dbReference type="Proteomes" id="UP000055060">
    <property type="component" value="Unassembled WGS sequence"/>
</dbReference>
<dbReference type="InterPro" id="IPR015168">
    <property type="entry name" value="SsuA/THI5"/>
</dbReference>
<gene>
    <name evidence="2" type="ORF">LARV_00716</name>
</gene>
<dbReference type="GO" id="GO:0009228">
    <property type="term" value="P:thiamine biosynthetic process"/>
    <property type="evidence" value="ECO:0007669"/>
    <property type="project" value="InterPro"/>
</dbReference>
<dbReference type="PANTHER" id="PTHR31528">
    <property type="entry name" value="4-AMINO-5-HYDROXYMETHYL-2-METHYLPYRIMIDINE PHOSPHATE SYNTHASE THI11-RELATED"/>
    <property type="match status" value="1"/>
</dbReference>
<evidence type="ECO:0000313" key="2">
    <source>
        <dbReference type="EMBL" id="GAP12976.1"/>
    </source>
</evidence>